<dbReference type="EMBL" id="VSIY01000003">
    <property type="protein sequence ID" value="TYB82786.1"/>
    <property type="molecule type" value="Genomic_DNA"/>
</dbReference>
<dbReference type="Proteomes" id="UP000322080">
    <property type="component" value="Unassembled WGS sequence"/>
</dbReference>
<feature type="signal peptide" evidence="1">
    <location>
        <begin position="1"/>
        <end position="19"/>
    </location>
</feature>
<name>A0A5D0RP67_9RHOB</name>
<sequence length="202" mass="20819">MRMTTMVAFLAGASGLAGCAQISLMTKAVEYMDISGELDDAEGVAVDMPEGGTADYDGVVGIGARYRDGGVMMLGDAALTADFDAATIDGRLDDFIVAELDGDVDIDEFLGNPIGAAFSFRTADGEIGVTGGSIAGTGFLADFEGTVTTDDNAYYAKGELYGDFLGANGQLIEARADAADMLLRRNGSGAEDVELYLAAEAD</sequence>
<protein>
    <recommendedName>
        <fullName evidence="4">Transferrin-binding protein B C-lobe/N-lobe beta barrel domain-containing protein</fullName>
    </recommendedName>
</protein>
<keyword evidence="1" id="KW-0732">Signal</keyword>
<organism evidence="2 3">
    <name type="scientific">Maritimibacter fusiformis</name>
    <dbReference type="NCBI Taxonomy" id="2603819"/>
    <lineage>
        <taxon>Bacteria</taxon>
        <taxon>Pseudomonadati</taxon>
        <taxon>Pseudomonadota</taxon>
        <taxon>Alphaproteobacteria</taxon>
        <taxon>Rhodobacterales</taxon>
        <taxon>Roseobacteraceae</taxon>
        <taxon>Maritimibacter</taxon>
    </lineage>
</organism>
<proteinExistence type="predicted"/>
<accession>A0A5D0RP67</accession>
<dbReference type="AlphaFoldDB" id="A0A5D0RP67"/>
<feature type="chain" id="PRO_5022903810" description="Transferrin-binding protein B C-lobe/N-lobe beta barrel domain-containing protein" evidence="1">
    <location>
        <begin position="20"/>
        <end position="202"/>
    </location>
</feature>
<dbReference type="Gene3D" id="2.40.160.90">
    <property type="match status" value="1"/>
</dbReference>
<gene>
    <name evidence="2" type="ORF">FVF75_00955</name>
</gene>
<dbReference type="RefSeq" id="WP_148375877.1">
    <property type="nucleotide sequence ID" value="NZ_VSIY01000003.1"/>
</dbReference>
<evidence type="ECO:0008006" key="4">
    <source>
        <dbReference type="Google" id="ProtNLM"/>
    </source>
</evidence>
<comment type="caution">
    <text evidence="2">The sequence shown here is derived from an EMBL/GenBank/DDBJ whole genome shotgun (WGS) entry which is preliminary data.</text>
</comment>
<evidence type="ECO:0000313" key="2">
    <source>
        <dbReference type="EMBL" id="TYB82786.1"/>
    </source>
</evidence>
<reference evidence="2 3" key="1">
    <citation type="submission" date="2019-08" db="EMBL/GenBank/DDBJ databases">
        <title>Identification of a novel species of the genus Boseongicola.</title>
        <authorList>
            <person name="Zhang X.-Q."/>
        </authorList>
    </citation>
    <scope>NUCLEOTIDE SEQUENCE [LARGE SCALE GENOMIC DNA]</scope>
    <source>
        <strain evidence="2 3">HY14</strain>
    </source>
</reference>
<dbReference type="PROSITE" id="PS51257">
    <property type="entry name" value="PROKAR_LIPOPROTEIN"/>
    <property type="match status" value="1"/>
</dbReference>
<evidence type="ECO:0000256" key="1">
    <source>
        <dbReference type="SAM" id="SignalP"/>
    </source>
</evidence>
<evidence type="ECO:0000313" key="3">
    <source>
        <dbReference type="Proteomes" id="UP000322080"/>
    </source>
</evidence>
<keyword evidence="3" id="KW-1185">Reference proteome</keyword>